<protein>
    <submittedName>
        <fullName evidence="3">DUF3011 domain-containing protein</fullName>
    </submittedName>
</protein>
<dbReference type="Pfam" id="PF11218">
    <property type="entry name" value="DUF3011"/>
    <property type="match status" value="1"/>
</dbReference>
<organism evidence="3 4">
    <name type="scientific">Stenotrophomonas cyclobalanopsidis</name>
    <dbReference type="NCBI Taxonomy" id="2771362"/>
    <lineage>
        <taxon>Bacteria</taxon>
        <taxon>Pseudomonadati</taxon>
        <taxon>Pseudomonadota</taxon>
        <taxon>Gammaproteobacteria</taxon>
        <taxon>Lysobacterales</taxon>
        <taxon>Lysobacteraceae</taxon>
        <taxon>Stenotrophomonas</taxon>
    </lineage>
</organism>
<dbReference type="Proteomes" id="UP000326367">
    <property type="component" value="Unassembled WGS sequence"/>
</dbReference>
<evidence type="ECO:0000256" key="1">
    <source>
        <dbReference type="SAM" id="MobiDB-lite"/>
    </source>
</evidence>
<gene>
    <name evidence="3" type="ORF">FJU31_13990</name>
</gene>
<evidence type="ECO:0000313" key="4">
    <source>
        <dbReference type="Proteomes" id="UP000326367"/>
    </source>
</evidence>
<evidence type="ECO:0000313" key="3">
    <source>
        <dbReference type="EMBL" id="KAA8996064.1"/>
    </source>
</evidence>
<dbReference type="InterPro" id="IPR021381">
    <property type="entry name" value="DUF3011"/>
</dbReference>
<feature type="region of interest" description="Disordered" evidence="1">
    <location>
        <begin position="31"/>
        <end position="74"/>
    </location>
</feature>
<reference evidence="3 4" key="1">
    <citation type="journal article" date="2020" name="Antonie Van Leeuwenhoek">
        <title>Stenotrophomonas cyclobalanopsidis sp. nov., isolated from the leaf spot disease of Cyclobalanopsis patelliformis.</title>
        <authorList>
            <person name="Bian D.R."/>
            <person name="Xue H."/>
            <person name="Piao C.G."/>
            <person name="Li Y."/>
        </authorList>
    </citation>
    <scope>NUCLEOTIDE SEQUENCE [LARGE SCALE GENOMIC DNA]</scope>
    <source>
        <strain evidence="3 4">TPQG1-4</strain>
    </source>
</reference>
<dbReference type="RefSeq" id="WP_150455292.1">
    <property type="nucleotide sequence ID" value="NZ_VYKI01000018.1"/>
</dbReference>
<evidence type="ECO:0000256" key="2">
    <source>
        <dbReference type="SAM" id="SignalP"/>
    </source>
</evidence>
<feature type="signal peptide" evidence="2">
    <location>
        <begin position="1"/>
        <end position="27"/>
    </location>
</feature>
<keyword evidence="2" id="KW-0732">Signal</keyword>
<dbReference type="EMBL" id="VYKI01000018">
    <property type="protein sequence ID" value="KAA8996064.1"/>
    <property type="molecule type" value="Genomic_DNA"/>
</dbReference>
<keyword evidence="4" id="KW-1185">Reference proteome</keyword>
<accession>A0ABQ6SYZ7</accession>
<feature type="chain" id="PRO_5046614537" evidence="2">
    <location>
        <begin position="28"/>
        <end position="138"/>
    </location>
</feature>
<comment type="caution">
    <text evidence="3">The sequence shown here is derived from an EMBL/GenBank/DDBJ whole genome shotgun (WGS) entry which is preliminary data.</text>
</comment>
<sequence length="138" mass="15151">MAPSTFLKVFRATLWVTLMAAGSAAHAQSAPALRIAPPEDHDPSATVVRGESAPAHPLHPAHTDIRHQRDHRAHPADTVQRFSCNSYGHGYTQCPAPHGRIRMVQRHSSASCREGRDWGISRGTVWVDNGCRATFEAR</sequence>
<name>A0ABQ6SYZ7_9GAMM</name>
<proteinExistence type="predicted"/>